<protein>
    <submittedName>
        <fullName evidence="3">Two-pore potassium channel 1-like</fullName>
    </submittedName>
</protein>
<keyword evidence="2" id="KW-0472">Membrane</keyword>
<organism evidence="3 4">
    <name type="scientific">Pyrus ussuriensis x Pyrus communis</name>
    <dbReference type="NCBI Taxonomy" id="2448454"/>
    <lineage>
        <taxon>Eukaryota</taxon>
        <taxon>Viridiplantae</taxon>
        <taxon>Streptophyta</taxon>
        <taxon>Embryophyta</taxon>
        <taxon>Tracheophyta</taxon>
        <taxon>Spermatophyta</taxon>
        <taxon>Magnoliopsida</taxon>
        <taxon>eudicotyledons</taxon>
        <taxon>Gunneridae</taxon>
        <taxon>Pentapetalae</taxon>
        <taxon>rosids</taxon>
        <taxon>fabids</taxon>
        <taxon>Rosales</taxon>
        <taxon>Rosaceae</taxon>
        <taxon>Amygdaloideae</taxon>
        <taxon>Maleae</taxon>
        <taxon>Pyrus</taxon>
    </lineage>
</organism>
<evidence type="ECO:0000256" key="2">
    <source>
        <dbReference type="SAM" id="Phobius"/>
    </source>
</evidence>
<evidence type="ECO:0000313" key="3">
    <source>
        <dbReference type="EMBL" id="KAB2606665.1"/>
    </source>
</evidence>
<keyword evidence="3" id="KW-0813">Transport</keyword>
<proteinExistence type="predicted"/>
<feature type="region of interest" description="Disordered" evidence="1">
    <location>
        <begin position="1"/>
        <end position="20"/>
    </location>
</feature>
<name>A0A5N5FU52_9ROSA</name>
<keyword evidence="3" id="KW-0406">Ion transport</keyword>
<sequence>MAEVERDKTLSEALAKSTKQPANFRNLSLRRARKSSQVHVPLLVGIVLVVAHAALRWTNKLLWMKKALRC</sequence>
<reference evidence="3 4" key="1">
    <citation type="submission" date="2019-09" db="EMBL/GenBank/DDBJ databases">
        <authorList>
            <person name="Ou C."/>
        </authorList>
    </citation>
    <scope>NUCLEOTIDE SEQUENCE [LARGE SCALE GENOMIC DNA]</scope>
    <source>
        <strain evidence="3">S2</strain>
        <tissue evidence="3">Leaf</tissue>
    </source>
</reference>
<keyword evidence="4" id="KW-1185">Reference proteome</keyword>
<accession>A0A5N5FU52</accession>
<feature type="compositionally biased region" description="Basic and acidic residues" evidence="1">
    <location>
        <begin position="1"/>
        <end position="10"/>
    </location>
</feature>
<keyword evidence="2" id="KW-1133">Transmembrane helix</keyword>
<keyword evidence="3" id="KW-0407">Ion channel</keyword>
<dbReference type="EMBL" id="SMOL01000559">
    <property type="protein sequence ID" value="KAB2606665.1"/>
    <property type="molecule type" value="Genomic_DNA"/>
</dbReference>
<dbReference type="AlphaFoldDB" id="A0A5N5FU52"/>
<keyword evidence="2" id="KW-0812">Transmembrane</keyword>
<evidence type="ECO:0000313" key="4">
    <source>
        <dbReference type="Proteomes" id="UP000327157"/>
    </source>
</evidence>
<reference evidence="4" key="2">
    <citation type="submission" date="2019-10" db="EMBL/GenBank/DDBJ databases">
        <title>A de novo genome assembly of a pear dwarfing rootstock.</title>
        <authorList>
            <person name="Wang F."/>
            <person name="Wang J."/>
            <person name="Li S."/>
            <person name="Zhang Y."/>
            <person name="Fang M."/>
            <person name="Ma L."/>
            <person name="Zhao Y."/>
            <person name="Jiang S."/>
        </authorList>
    </citation>
    <scope>NUCLEOTIDE SEQUENCE [LARGE SCALE GENOMIC DNA]</scope>
</reference>
<dbReference type="GO" id="GO:0034220">
    <property type="term" value="P:monoatomic ion transmembrane transport"/>
    <property type="evidence" value="ECO:0007669"/>
    <property type="project" value="UniProtKB-KW"/>
</dbReference>
<comment type="caution">
    <text evidence="3">The sequence shown here is derived from an EMBL/GenBank/DDBJ whole genome shotgun (WGS) entry which is preliminary data.</text>
</comment>
<feature type="transmembrane region" description="Helical" evidence="2">
    <location>
        <begin position="38"/>
        <end position="55"/>
    </location>
</feature>
<evidence type="ECO:0000256" key="1">
    <source>
        <dbReference type="SAM" id="MobiDB-lite"/>
    </source>
</evidence>
<dbReference type="Proteomes" id="UP000327157">
    <property type="component" value="Chromosome 11"/>
</dbReference>
<gene>
    <name evidence="3" type="ORF">D8674_006382</name>
</gene>
<reference evidence="3 4" key="3">
    <citation type="submission" date="2019-11" db="EMBL/GenBank/DDBJ databases">
        <title>A de novo genome assembly of a pear dwarfing rootstock.</title>
        <authorList>
            <person name="Wang F."/>
            <person name="Wang J."/>
            <person name="Li S."/>
            <person name="Zhang Y."/>
            <person name="Fang M."/>
            <person name="Ma L."/>
            <person name="Zhao Y."/>
            <person name="Jiang S."/>
        </authorList>
    </citation>
    <scope>NUCLEOTIDE SEQUENCE [LARGE SCALE GENOMIC DNA]</scope>
    <source>
        <strain evidence="3">S2</strain>
        <tissue evidence="3">Leaf</tissue>
    </source>
</reference>